<organism evidence="10 11">
    <name type="scientific">Streptococcus gordonii</name>
    <dbReference type="NCBI Taxonomy" id="1302"/>
    <lineage>
        <taxon>Bacteria</taxon>
        <taxon>Bacillati</taxon>
        <taxon>Bacillota</taxon>
        <taxon>Bacilli</taxon>
        <taxon>Lactobacillales</taxon>
        <taxon>Streptococcaceae</taxon>
        <taxon>Streptococcus</taxon>
    </lineage>
</organism>
<dbReference type="CDD" id="cd08504">
    <property type="entry name" value="PBP2_OppA"/>
    <property type="match status" value="1"/>
</dbReference>
<comment type="similarity">
    <text evidence="2">Belongs to the bacterial solute-binding protein 5 family.</text>
</comment>
<evidence type="ECO:0000256" key="8">
    <source>
        <dbReference type="SAM" id="SignalP"/>
    </source>
</evidence>
<dbReference type="PIRSF" id="PIRSF002741">
    <property type="entry name" value="MppA"/>
    <property type="match status" value="1"/>
</dbReference>
<dbReference type="InterPro" id="IPR030678">
    <property type="entry name" value="Peptide/Ni-bd"/>
</dbReference>
<dbReference type="GO" id="GO:0042597">
    <property type="term" value="C:periplasmic space"/>
    <property type="evidence" value="ECO:0007669"/>
    <property type="project" value="UniProtKB-ARBA"/>
</dbReference>
<evidence type="ECO:0000256" key="1">
    <source>
        <dbReference type="ARBA" id="ARBA00004193"/>
    </source>
</evidence>
<keyword evidence="6" id="KW-0653">Protein transport</keyword>
<feature type="region of interest" description="Disordered" evidence="7">
    <location>
        <begin position="627"/>
        <end position="660"/>
    </location>
</feature>
<evidence type="ECO:0000313" key="11">
    <source>
        <dbReference type="Proteomes" id="UP000033658"/>
    </source>
</evidence>
<dbReference type="GO" id="GO:1904680">
    <property type="term" value="F:peptide transmembrane transporter activity"/>
    <property type="evidence" value="ECO:0007669"/>
    <property type="project" value="TreeGrafter"/>
</dbReference>
<dbReference type="AlphaFoldDB" id="A0AAW3H8S1"/>
<dbReference type="GO" id="GO:0043190">
    <property type="term" value="C:ATP-binding cassette (ABC) transporter complex"/>
    <property type="evidence" value="ECO:0007669"/>
    <property type="project" value="InterPro"/>
</dbReference>
<sequence>MKKRNVLAMAGVTLLAAGVLAACSSSKSGSSNTNTNFTYVYQTDPETLDYTLSNKTSTHEITSNVIDGLLENDQYGNLVPSLAEDWSVSKDGLTYTYKLRKGVKWYTSDGEEYADVTAKDFVTGLKHAVDKKSEALYMVENSIKGLDAYIKGETKDFSTVGIKAVDDHTLQFTLEHPESFWNSKLTMGVLFPVNEEFLKSKGDKFGQATDPTSILYNGPFLLKGITSKSSIEFAKNQNYWDKDNVHVDNVKLAFYDGQDQESLIRGFKDGSYSKARVYPRSSNYASVEKEYKDNIIFSPQGSSTFTVFTNIDRQSYNHTSKTTDTQKTSTKKAILNKDFRQALNFAYDRKAYSDQVNGEEGALKSVRNLYVPPTFVQVGDKNFGDVVKEDVVKYGDEWKDVDFSDATNGLYNPEKAKAEFAKAKEALQAEGVEFPIHLDIPTIQTNTLIVKRAQSLKQSIEKSLGTDNVVVDIQMLSQEDVQNITYYAPNAAALDWDITDQLGWTPDFQDPSSYLEILHPETGDNTKSFLGFEAGSGNAAAKQIGMDDFGKLLDEAAAEKTDTTKRYEKYAAAQAWLTDSSILIPSTSNGGGAGVTRVVPFTAAFGWTGNKSDGAFLYKYIKLQDKPVTKKEYQEAEKKWIKEKEESNKKAQEELEKHIK</sequence>
<name>A0AAW3H8S1_STRGN</name>
<dbReference type="EMBL" id="JYGL01000001">
    <property type="protein sequence ID" value="KJQ59254.1"/>
    <property type="molecule type" value="Genomic_DNA"/>
</dbReference>
<dbReference type="PANTHER" id="PTHR30290:SF10">
    <property type="entry name" value="PERIPLASMIC OLIGOPEPTIDE-BINDING PROTEIN-RELATED"/>
    <property type="match status" value="1"/>
</dbReference>
<evidence type="ECO:0000256" key="7">
    <source>
        <dbReference type="SAM" id="MobiDB-lite"/>
    </source>
</evidence>
<dbReference type="Gene3D" id="3.10.105.10">
    <property type="entry name" value="Dipeptide-binding Protein, Domain 3"/>
    <property type="match status" value="1"/>
</dbReference>
<protein>
    <submittedName>
        <fullName evidence="10">Oligopeptide ABC transporter substrate-binding protein</fullName>
    </submittedName>
</protein>
<comment type="subcellular location">
    <subcellularLocation>
        <location evidence="1">Cell membrane</location>
        <topology evidence="1">Lipid-anchor</topology>
    </subcellularLocation>
</comment>
<evidence type="ECO:0000256" key="4">
    <source>
        <dbReference type="ARBA" id="ARBA00022729"/>
    </source>
</evidence>
<evidence type="ECO:0000259" key="9">
    <source>
        <dbReference type="Pfam" id="PF00496"/>
    </source>
</evidence>
<feature type="domain" description="Solute-binding protein family 5" evidence="9">
    <location>
        <begin position="78"/>
        <end position="522"/>
    </location>
</feature>
<dbReference type="Pfam" id="PF00496">
    <property type="entry name" value="SBP_bac_5"/>
    <property type="match status" value="1"/>
</dbReference>
<feature type="signal peptide" evidence="8">
    <location>
        <begin position="1"/>
        <end position="21"/>
    </location>
</feature>
<reference evidence="10 11" key="1">
    <citation type="submission" date="2015-02" db="EMBL/GenBank/DDBJ databases">
        <title>Evolution of amylase-binding proteins of oral streptococcal species.</title>
        <authorList>
            <person name="Haase E.M."/>
        </authorList>
    </citation>
    <scope>NUCLEOTIDE SEQUENCE [LARGE SCALE GENOMIC DNA]</scope>
    <source>
        <strain evidence="10 11">G9B</strain>
    </source>
</reference>
<dbReference type="InterPro" id="IPR039424">
    <property type="entry name" value="SBP_5"/>
</dbReference>
<gene>
    <name evidence="10" type="primary">aliA_2</name>
    <name evidence="10" type="ORF">TZ86_01105</name>
</gene>
<comment type="caution">
    <text evidence="10">The sequence shown here is derived from an EMBL/GenBank/DDBJ whole genome shotgun (WGS) entry which is preliminary data.</text>
</comment>
<evidence type="ECO:0000256" key="2">
    <source>
        <dbReference type="ARBA" id="ARBA00005695"/>
    </source>
</evidence>
<proteinExistence type="inferred from homology"/>
<dbReference type="Gene3D" id="3.90.76.10">
    <property type="entry name" value="Dipeptide-binding Protein, Domain 1"/>
    <property type="match status" value="1"/>
</dbReference>
<evidence type="ECO:0000256" key="6">
    <source>
        <dbReference type="ARBA" id="ARBA00022927"/>
    </source>
</evidence>
<dbReference type="RefSeq" id="WP_045504163.1">
    <property type="nucleotide sequence ID" value="NZ_JYGL01000001.1"/>
</dbReference>
<keyword evidence="3" id="KW-0813">Transport</keyword>
<dbReference type="PROSITE" id="PS01040">
    <property type="entry name" value="SBP_BACTERIAL_5"/>
    <property type="match status" value="1"/>
</dbReference>
<evidence type="ECO:0000256" key="5">
    <source>
        <dbReference type="ARBA" id="ARBA00022856"/>
    </source>
</evidence>
<evidence type="ECO:0000256" key="3">
    <source>
        <dbReference type="ARBA" id="ARBA00022448"/>
    </source>
</evidence>
<keyword evidence="5" id="KW-0571">Peptide transport</keyword>
<accession>A0AAW3H8S1</accession>
<feature type="chain" id="PRO_5043385801" evidence="8">
    <location>
        <begin position="22"/>
        <end position="660"/>
    </location>
</feature>
<dbReference type="GO" id="GO:0015833">
    <property type="term" value="P:peptide transport"/>
    <property type="evidence" value="ECO:0007669"/>
    <property type="project" value="UniProtKB-KW"/>
</dbReference>
<keyword evidence="4 8" id="KW-0732">Signal</keyword>
<dbReference type="PROSITE" id="PS51257">
    <property type="entry name" value="PROKAR_LIPOPROTEIN"/>
    <property type="match status" value="1"/>
</dbReference>
<dbReference type="InterPro" id="IPR000914">
    <property type="entry name" value="SBP_5_dom"/>
</dbReference>
<dbReference type="GO" id="GO:0015031">
    <property type="term" value="P:protein transport"/>
    <property type="evidence" value="ECO:0007669"/>
    <property type="project" value="UniProtKB-KW"/>
</dbReference>
<dbReference type="InterPro" id="IPR023765">
    <property type="entry name" value="SBP_5_CS"/>
</dbReference>
<dbReference type="PANTHER" id="PTHR30290">
    <property type="entry name" value="PERIPLASMIC BINDING COMPONENT OF ABC TRANSPORTER"/>
    <property type="match status" value="1"/>
</dbReference>
<dbReference type="Gene3D" id="3.40.190.10">
    <property type="entry name" value="Periplasmic binding protein-like II"/>
    <property type="match status" value="1"/>
</dbReference>
<dbReference type="SUPFAM" id="SSF53850">
    <property type="entry name" value="Periplasmic binding protein-like II"/>
    <property type="match status" value="1"/>
</dbReference>
<dbReference type="Proteomes" id="UP000033658">
    <property type="component" value="Unassembled WGS sequence"/>
</dbReference>
<evidence type="ECO:0000313" key="10">
    <source>
        <dbReference type="EMBL" id="KJQ59254.1"/>
    </source>
</evidence>